<feature type="transmembrane region" description="Helical" evidence="6">
    <location>
        <begin position="70"/>
        <end position="89"/>
    </location>
</feature>
<feature type="domain" description="Major facilitator superfamily (MFS) profile" evidence="7">
    <location>
        <begin position="1"/>
        <end position="399"/>
    </location>
</feature>
<evidence type="ECO:0000313" key="8">
    <source>
        <dbReference type="EMBL" id="TDK21105.1"/>
    </source>
</evidence>
<feature type="transmembrane region" description="Helical" evidence="6">
    <location>
        <begin position="282"/>
        <end position="300"/>
    </location>
</feature>
<dbReference type="GO" id="GO:0016020">
    <property type="term" value="C:membrane"/>
    <property type="evidence" value="ECO:0007669"/>
    <property type="project" value="UniProtKB-SubCell"/>
</dbReference>
<feature type="transmembrane region" description="Helical" evidence="6">
    <location>
        <begin position="258"/>
        <end position="275"/>
    </location>
</feature>
<evidence type="ECO:0000256" key="3">
    <source>
        <dbReference type="ARBA" id="ARBA00022692"/>
    </source>
</evidence>
<protein>
    <submittedName>
        <fullName evidence="8">MFS transporter</fullName>
    </submittedName>
</protein>
<comment type="subcellular location">
    <subcellularLocation>
        <location evidence="1">Membrane</location>
        <topology evidence="1">Multi-pass membrane protein</topology>
    </subcellularLocation>
</comment>
<keyword evidence="3 6" id="KW-0812">Transmembrane</keyword>
<proteinExistence type="predicted"/>
<gene>
    <name evidence="8" type="ORF">E2F46_15470</name>
</gene>
<keyword evidence="2" id="KW-0813">Transport</keyword>
<sequence length="418" mass="45357">MFFFGFASGMPFLLVAGTLAYWLTENGLELKNITLIASAGLSYTLKFLWAPLVDRWRLPLLGRLGQRRGWLLLALMIVIGGLLMMAQLTPDRLAMFVWITLATAFAGATLDIAVDAYRVEIAPNEAQGALVATYSLGYRIALIITGMLALVLADHVSWPQVYRAMALFMLIPVVAVLVAREPDVIRIKTETWAQGLREGVVEPFVDFFRRFSGPLAFALLAFILVAKISDQSLGGGIMAPFYLGEGYTKTEIAAVTKLYGIWVGIVGVFLAGIAIARWGIKWPLLAGVVLGAISNLLYLWLIGADGDVWKLTVVISGENLAQGFQGTTLVAFLSALVNQRFTATQYALFSSLVMLPGKLLGAVSGRIVEATGFGVYFWITTLVAIPAVLLFFWLKPRLRLGDDDAPATGGEAVQEAKA</sequence>
<evidence type="ECO:0000256" key="5">
    <source>
        <dbReference type="ARBA" id="ARBA00023136"/>
    </source>
</evidence>
<dbReference type="InterPro" id="IPR036259">
    <property type="entry name" value="MFS_trans_sf"/>
</dbReference>
<comment type="caution">
    <text evidence="8">The sequence shown here is derived from an EMBL/GenBank/DDBJ whole genome shotgun (WGS) entry which is preliminary data.</text>
</comment>
<feature type="transmembrane region" description="Helical" evidence="6">
    <location>
        <begin position="373"/>
        <end position="394"/>
    </location>
</feature>
<dbReference type="NCBIfam" id="TIGR00901">
    <property type="entry name" value="2A0125"/>
    <property type="match status" value="1"/>
</dbReference>
<dbReference type="Pfam" id="PF07690">
    <property type="entry name" value="MFS_1"/>
    <property type="match status" value="1"/>
</dbReference>
<evidence type="ECO:0000259" key="7">
    <source>
        <dbReference type="PROSITE" id="PS50850"/>
    </source>
</evidence>
<feature type="transmembrane region" description="Helical" evidence="6">
    <location>
        <begin position="30"/>
        <end position="49"/>
    </location>
</feature>
<dbReference type="Gene3D" id="1.20.1250.20">
    <property type="entry name" value="MFS general substrate transporter like domains"/>
    <property type="match status" value="2"/>
</dbReference>
<dbReference type="SUPFAM" id="SSF103473">
    <property type="entry name" value="MFS general substrate transporter"/>
    <property type="match status" value="1"/>
</dbReference>
<dbReference type="InterPro" id="IPR011701">
    <property type="entry name" value="MFS"/>
</dbReference>
<keyword evidence="9" id="KW-1185">Reference proteome</keyword>
<dbReference type="InterPro" id="IPR020846">
    <property type="entry name" value="MFS_dom"/>
</dbReference>
<evidence type="ECO:0000313" key="9">
    <source>
        <dbReference type="Proteomes" id="UP000294796"/>
    </source>
</evidence>
<dbReference type="PANTHER" id="PTHR12778:SF10">
    <property type="entry name" value="MAJOR FACILITATOR SUPERFAMILY DOMAIN-CONTAINING PROTEIN 3"/>
    <property type="match status" value="1"/>
</dbReference>
<reference evidence="8 9" key="1">
    <citation type="submission" date="2019-03" db="EMBL/GenBank/DDBJ databases">
        <title>Luteimonas zhaokaii sp.nov., isolated from the rectal contents of Plateau pika in Yushu, Qinghai Province, China.</title>
        <authorList>
            <person name="Zhang G."/>
        </authorList>
    </citation>
    <scope>NUCLEOTIDE SEQUENCE [LARGE SCALE GENOMIC DNA]</scope>
    <source>
        <strain evidence="8 9">B9</strain>
    </source>
</reference>
<accession>A0A4V3ALC1</accession>
<dbReference type="PROSITE" id="PS50850">
    <property type="entry name" value="MFS"/>
    <property type="match status" value="1"/>
</dbReference>
<evidence type="ECO:0000256" key="2">
    <source>
        <dbReference type="ARBA" id="ARBA00022448"/>
    </source>
</evidence>
<dbReference type="InterPro" id="IPR004752">
    <property type="entry name" value="AmpG_permease/AT-1"/>
</dbReference>
<feature type="transmembrane region" description="Helical" evidence="6">
    <location>
        <begin position="346"/>
        <end position="367"/>
    </location>
</feature>
<dbReference type="PANTHER" id="PTHR12778">
    <property type="entry name" value="SOLUTE CARRIER FAMILY 33 ACETYL-COA TRANSPORTER -RELATED"/>
    <property type="match status" value="1"/>
</dbReference>
<dbReference type="GO" id="GO:0022857">
    <property type="term" value="F:transmembrane transporter activity"/>
    <property type="evidence" value="ECO:0007669"/>
    <property type="project" value="InterPro"/>
</dbReference>
<organism evidence="8 9">
    <name type="scientific">Luteimonas aestuarii</name>
    <dbReference type="NCBI Taxonomy" id="453837"/>
    <lineage>
        <taxon>Bacteria</taxon>
        <taxon>Pseudomonadati</taxon>
        <taxon>Pseudomonadota</taxon>
        <taxon>Gammaproteobacteria</taxon>
        <taxon>Lysobacterales</taxon>
        <taxon>Lysobacteraceae</taxon>
        <taxon>Luteimonas</taxon>
    </lineage>
</organism>
<feature type="transmembrane region" description="Helical" evidence="6">
    <location>
        <begin position="95"/>
        <end position="117"/>
    </location>
</feature>
<evidence type="ECO:0000256" key="4">
    <source>
        <dbReference type="ARBA" id="ARBA00022989"/>
    </source>
</evidence>
<evidence type="ECO:0000256" key="6">
    <source>
        <dbReference type="SAM" id="Phobius"/>
    </source>
</evidence>
<feature type="transmembrane region" description="Helical" evidence="6">
    <location>
        <begin position="215"/>
        <end position="238"/>
    </location>
</feature>
<dbReference type="EMBL" id="SMTF01000017">
    <property type="protein sequence ID" value="TDK21105.1"/>
    <property type="molecule type" value="Genomic_DNA"/>
</dbReference>
<dbReference type="AlphaFoldDB" id="A0A4V3ALC1"/>
<name>A0A4V3ALC1_9GAMM</name>
<dbReference type="Proteomes" id="UP000294796">
    <property type="component" value="Unassembled WGS sequence"/>
</dbReference>
<evidence type="ECO:0000256" key="1">
    <source>
        <dbReference type="ARBA" id="ARBA00004141"/>
    </source>
</evidence>
<keyword evidence="5 6" id="KW-0472">Membrane</keyword>
<keyword evidence="4 6" id="KW-1133">Transmembrane helix</keyword>
<dbReference type="OrthoDB" id="9787815at2"/>
<feature type="transmembrane region" description="Helical" evidence="6">
    <location>
        <begin position="129"/>
        <end position="149"/>
    </location>
</feature>
<feature type="transmembrane region" description="Helical" evidence="6">
    <location>
        <begin position="161"/>
        <end position="179"/>
    </location>
</feature>